<reference evidence="1" key="1">
    <citation type="submission" date="2021-05" db="EMBL/GenBank/DDBJ databases">
        <authorList>
            <person name="Pan Q."/>
            <person name="Jouanno E."/>
            <person name="Zahm M."/>
            <person name="Klopp C."/>
            <person name="Cabau C."/>
            <person name="Louis A."/>
            <person name="Berthelot C."/>
            <person name="Parey E."/>
            <person name="Roest Crollius H."/>
            <person name="Montfort J."/>
            <person name="Robinson-Rechavi M."/>
            <person name="Bouchez O."/>
            <person name="Lampietro C."/>
            <person name="Lopez Roques C."/>
            <person name="Donnadieu C."/>
            <person name="Postlethwait J."/>
            <person name="Bobe J."/>
            <person name="Dillon D."/>
            <person name="Chandos A."/>
            <person name="von Hippel F."/>
            <person name="Guiguen Y."/>
        </authorList>
    </citation>
    <scope>NUCLEOTIDE SEQUENCE</scope>
    <source>
        <strain evidence="1">YG-Jan2019</strain>
    </source>
</reference>
<dbReference type="EMBL" id="CM055745">
    <property type="protein sequence ID" value="KAJ7998091.1"/>
    <property type="molecule type" value="Genomic_DNA"/>
</dbReference>
<organism evidence="1 2">
    <name type="scientific">Dallia pectoralis</name>
    <name type="common">Alaska blackfish</name>
    <dbReference type="NCBI Taxonomy" id="75939"/>
    <lineage>
        <taxon>Eukaryota</taxon>
        <taxon>Metazoa</taxon>
        <taxon>Chordata</taxon>
        <taxon>Craniata</taxon>
        <taxon>Vertebrata</taxon>
        <taxon>Euteleostomi</taxon>
        <taxon>Actinopterygii</taxon>
        <taxon>Neopterygii</taxon>
        <taxon>Teleostei</taxon>
        <taxon>Protacanthopterygii</taxon>
        <taxon>Esociformes</taxon>
        <taxon>Umbridae</taxon>
        <taxon>Dallia</taxon>
    </lineage>
</organism>
<dbReference type="Proteomes" id="UP001157502">
    <property type="component" value="Chromosome 18"/>
</dbReference>
<evidence type="ECO:0000313" key="1">
    <source>
        <dbReference type="EMBL" id="KAJ7998091.1"/>
    </source>
</evidence>
<gene>
    <name evidence="1" type="ORF">DPEC_G00218960</name>
</gene>
<protein>
    <submittedName>
        <fullName evidence="1">Uncharacterized protein</fullName>
    </submittedName>
</protein>
<sequence>MTELKPLEKTSANRKKAEAGRTGGGPAPPPLTEAEELALSQNKGRPVSEGISGGSSSSEPATSQDPGAFIRYSDGVLSIVDHHATAVNLLKLRKPI</sequence>
<evidence type="ECO:0000313" key="2">
    <source>
        <dbReference type="Proteomes" id="UP001157502"/>
    </source>
</evidence>
<proteinExistence type="predicted"/>
<accession>A0ACC2G3B7</accession>
<name>A0ACC2G3B7_DALPE</name>
<comment type="caution">
    <text evidence="1">The sequence shown here is derived from an EMBL/GenBank/DDBJ whole genome shotgun (WGS) entry which is preliminary data.</text>
</comment>
<keyword evidence="2" id="KW-1185">Reference proteome</keyword>